<proteinExistence type="predicted"/>
<dbReference type="AlphaFoldDB" id="A0A0C3K3R3"/>
<evidence type="ECO:0000313" key="2">
    <source>
        <dbReference type="Proteomes" id="UP000054248"/>
    </source>
</evidence>
<dbReference type="HOGENOM" id="CLU_1876972_0_0_1"/>
<evidence type="ECO:0000313" key="1">
    <source>
        <dbReference type="EMBL" id="KIO16053.1"/>
    </source>
</evidence>
<organism evidence="1 2">
    <name type="scientific">Tulasnella calospora MUT 4182</name>
    <dbReference type="NCBI Taxonomy" id="1051891"/>
    <lineage>
        <taxon>Eukaryota</taxon>
        <taxon>Fungi</taxon>
        <taxon>Dikarya</taxon>
        <taxon>Basidiomycota</taxon>
        <taxon>Agaricomycotina</taxon>
        <taxon>Agaricomycetes</taxon>
        <taxon>Cantharellales</taxon>
        <taxon>Tulasnellaceae</taxon>
        <taxon>Tulasnella</taxon>
    </lineage>
</organism>
<dbReference type="Proteomes" id="UP000054248">
    <property type="component" value="Unassembled WGS sequence"/>
</dbReference>
<name>A0A0C3K3R3_9AGAM</name>
<sequence>MALEAKVDLNDPPSASAAKKDPLITILASHAKGYRIGFLYSVNYGGHEINFWHKILAPKEFSMFYSRKIGIRSVSPMGVLSDAHSITEFIYDRGAYIPNHERASPGQYTVKSHVHVGGTKSTLEDVGEITWRINIV</sequence>
<keyword evidence="2" id="KW-1185">Reference proteome</keyword>
<protein>
    <submittedName>
        <fullName evidence="1">Uncharacterized protein</fullName>
    </submittedName>
</protein>
<reference evidence="2" key="2">
    <citation type="submission" date="2015-01" db="EMBL/GenBank/DDBJ databases">
        <title>Evolutionary Origins and Diversification of the Mycorrhizal Mutualists.</title>
        <authorList>
            <consortium name="DOE Joint Genome Institute"/>
            <consortium name="Mycorrhizal Genomics Consortium"/>
            <person name="Kohler A."/>
            <person name="Kuo A."/>
            <person name="Nagy L.G."/>
            <person name="Floudas D."/>
            <person name="Copeland A."/>
            <person name="Barry K.W."/>
            <person name="Cichocki N."/>
            <person name="Veneault-Fourrey C."/>
            <person name="LaButti K."/>
            <person name="Lindquist E.A."/>
            <person name="Lipzen A."/>
            <person name="Lundell T."/>
            <person name="Morin E."/>
            <person name="Murat C."/>
            <person name="Riley R."/>
            <person name="Ohm R."/>
            <person name="Sun H."/>
            <person name="Tunlid A."/>
            <person name="Henrissat B."/>
            <person name="Grigoriev I.V."/>
            <person name="Hibbett D.S."/>
            <person name="Martin F."/>
        </authorList>
    </citation>
    <scope>NUCLEOTIDE SEQUENCE [LARGE SCALE GENOMIC DNA]</scope>
    <source>
        <strain evidence="2">MUT 4182</strain>
    </source>
</reference>
<gene>
    <name evidence="1" type="ORF">M407DRAFT_196066</name>
</gene>
<accession>A0A0C3K3R3</accession>
<reference evidence="1 2" key="1">
    <citation type="submission" date="2014-04" db="EMBL/GenBank/DDBJ databases">
        <authorList>
            <consortium name="DOE Joint Genome Institute"/>
            <person name="Kuo A."/>
            <person name="Girlanda M."/>
            <person name="Perotto S."/>
            <person name="Kohler A."/>
            <person name="Nagy L.G."/>
            <person name="Floudas D."/>
            <person name="Copeland A."/>
            <person name="Barry K.W."/>
            <person name="Cichocki N."/>
            <person name="Veneault-Fourrey C."/>
            <person name="LaButti K."/>
            <person name="Lindquist E.A."/>
            <person name="Lipzen A."/>
            <person name="Lundell T."/>
            <person name="Morin E."/>
            <person name="Murat C."/>
            <person name="Sun H."/>
            <person name="Tunlid A."/>
            <person name="Henrissat B."/>
            <person name="Grigoriev I.V."/>
            <person name="Hibbett D.S."/>
            <person name="Martin F."/>
            <person name="Nordberg H.P."/>
            <person name="Cantor M.N."/>
            <person name="Hua S.X."/>
        </authorList>
    </citation>
    <scope>NUCLEOTIDE SEQUENCE [LARGE SCALE GENOMIC DNA]</scope>
    <source>
        <strain evidence="1 2">MUT 4182</strain>
    </source>
</reference>
<dbReference type="EMBL" id="KN823694">
    <property type="protein sequence ID" value="KIO16053.1"/>
    <property type="molecule type" value="Genomic_DNA"/>
</dbReference>